<dbReference type="PROSITE" id="PS50931">
    <property type="entry name" value="HTH_LYSR"/>
    <property type="match status" value="1"/>
</dbReference>
<name>A0A4Q7VPI4_9BURK</name>
<dbReference type="Pfam" id="PF03466">
    <property type="entry name" value="LysR_substrate"/>
    <property type="match status" value="1"/>
</dbReference>
<protein>
    <submittedName>
        <fullName evidence="6">LysR family transcriptional regulator</fullName>
    </submittedName>
</protein>
<evidence type="ECO:0000259" key="5">
    <source>
        <dbReference type="PROSITE" id="PS50931"/>
    </source>
</evidence>
<dbReference type="InterPro" id="IPR058163">
    <property type="entry name" value="LysR-type_TF_proteobact-type"/>
</dbReference>
<dbReference type="Proteomes" id="UP000293398">
    <property type="component" value="Unassembled WGS sequence"/>
</dbReference>
<dbReference type="InterPro" id="IPR005119">
    <property type="entry name" value="LysR_subst-bd"/>
</dbReference>
<evidence type="ECO:0000256" key="1">
    <source>
        <dbReference type="ARBA" id="ARBA00009437"/>
    </source>
</evidence>
<evidence type="ECO:0000313" key="6">
    <source>
        <dbReference type="EMBL" id="RZT98333.1"/>
    </source>
</evidence>
<keyword evidence="2" id="KW-0805">Transcription regulation</keyword>
<comment type="similarity">
    <text evidence="1">Belongs to the LysR transcriptional regulatory family.</text>
</comment>
<keyword evidence="7" id="KW-1185">Reference proteome</keyword>
<evidence type="ECO:0000256" key="4">
    <source>
        <dbReference type="ARBA" id="ARBA00023163"/>
    </source>
</evidence>
<evidence type="ECO:0000313" key="7">
    <source>
        <dbReference type="Proteomes" id="UP000293398"/>
    </source>
</evidence>
<dbReference type="SUPFAM" id="SSF53850">
    <property type="entry name" value="Periplasmic binding protein-like II"/>
    <property type="match status" value="1"/>
</dbReference>
<dbReference type="PANTHER" id="PTHR30537">
    <property type="entry name" value="HTH-TYPE TRANSCRIPTIONAL REGULATOR"/>
    <property type="match status" value="1"/>
</dbReference>
<dbReference type="EMBL" id="SHKO01000001">
    <property type="protein sequence ID" value="RZT98333.1"/>
    <property type="molecule type" value="Genomic_DNA"/>
</dbReference>
<dbReference type="GO" id="GO:0006351">
    <property type="term" value="P:DNA-templated transcription"/>
    <property type="evidence" value="ECO:0007669"/>
    <property type="project" value="TreeGrafter"/>
</dbReference>
<gene>
    <name evidence="6" type="ORF">EV681_0109</name>
</gene>
<feature type="domain" description="HTH lysR-type" evidence="5">
    <location>
        <begin position="43"/>
        <end position="100"/>
    </location>
</feature>
<dbReference type="GO" id="GO:0003700">
    <property type="term" value="F:DNA-binding transcription factor activity"/>
    <property type="evidence" value="ECO:0007669"/>
    <property type="project" value="InterPro"/>
</dbReference>
<keyword evidence="3" id="KW-0238">DNA-binding</keyword>
<dbReference type="FunFam" id="1.10.10.10:FF:000001">
    <property type="entry name" value="LysR family transcriptional regulator"/>
    <property type="match status" value="1"/>
</dbReference>
<dbReference type="InterPro" id="IPR036388">
    <property type="entry name" value="WH-like_DNA-bd_sf"/>
</dbReference>
<dbReference type="PANTHER" id="PTHR30537:SF5">
    <property type="entry name" value="HTH-TYPE TRANSCRIPTIONAL ACTIVATOR TTDR-RELATED"/>
    <property type="match status" value="1"/>
</dbReference>
<dbReference type="AlphaFoldDB" id="A0A4Q7VPI4"/>
<comment type="caution">
    <text evidence="6">The sequence shown here is derived from an EMBL/GenBank/DDBJ whole genome shotgun (WGS) entry which is preliminary data.</text>
</comment>
<organism evidence="6 7">
    <name type="scientific">Advenella incenata</name>
    <dbReference type="NCBI Taxonomy" id="267800"/>
    <lineage>
        <taxon>Bacteria</taxon>
        <taxon>Pseudomonadati</taxon>
        <taxon>Pseudomonadota</taxon>
        <taxon>Betaproteobacteria</taxon>
        <taxon>Burkholderiales</taxon>
        <taxon>Alcaligenaceae</taxon>
    </lineage>
</organism>
<dbReference type="InterPro" id="IPR036390">
    <property type="entry name" value="WH_DNA-bd_sf"/>
</dbReference>
<accession>A0A4Q7VPI4</accession>
<dbReference type="SUPFAM" id="SSF46785">
    <property type="entry name" value="Winged helix' DNA-binding domain"/>
    <property type="match status" value="1"/>
</dbReference>
<sequence>MRGIKKEACAEGNATWANSGISAGDTVVLPCATLCREKRDAKLDIEELRTFVEIADAGGVSPAARRLGVSKSIVSRRLLRLEEELGVLLLARTTRGASLTEAGATFRDYAARACAEIDVARETILPTGELCGRLRVAVPVSFGPTHLAPVLARMAQLHPQLHIHASYSDRFVDLVTEGFDCAIRIGYLQDSELIARRIGSIYGKLVASPDYIKAHGAPETPDDLITHQGLMQGTETWQFLDGDKVVTVRPQGRFKADNATALAAAALAGVGIAWIPDAVTHEHVASGALVPLMTRYPPPPAAAYVVRPPGRHPARKVRVLTELLIECFEQAPEPIGIG</sequence>
<keyword evidence="4" id="KW-0804">Transcription</keyword>
<proteinExistence type="inferred from homology"/>
<dbReference type="InterPro" id="IPR000847">
    <property type="entry name" value="LysR_HTH_N"/>
</dbReference>
<dbReference type="Pfam" id="PF00126">
    <property type="entry name" value="HTH_1"/>
    <property type="match status" value="1"/>
</dbReference>
<evidence type="ECO:0000256" key="2">
    <source>
        <dbReference type="ARBA" id="ARBA00023015"/>
    </source>
</evidence>
<dbReference type="CDD" id="cd08422">
    <property type="entry name" value="PBP2_CrgA_like"/>
    <property type="match status" value="1"/>
</dbReference>
<reference evidence="6 7" key="1">
    <citation type="submission" date="2019-02" db="EMBL/GenBank/DDBJ databases">
        <title>Genomic Encyclopedia of Type Strains, Phase IV (KMG-IV): sequencing the most valuable type-strain genomes for metagenomic binning, comparative biology and taxonomic classification.</title>
        <authorList>
            <person name="Goeker M."/>
        </authorList>
    </citation>
    <scope>NUCLEOTIDE SEQUENCE [LARGE SCALE GENOMIC DNA]</scope>
    <source>
        <strain evidence="6 7">DSM 23814</strain>
    </source>
</reference>
<dbReference type="GO" id="GO:0043565">
    <property type="term" value="F:sequence-specific DNA binding"/>
    <property type="evidence" value="ECO:0007669"/>
    <property type="project" value="TreeGrafter"/>
</dbReference>
<evidence type="ECO:0000256" key="3">
    <source>
        <dbReference type="ARBA" id="ARBA00023125"/>
    </source>
</evidence>
<dbReference type="Gene3D" id="3.40.190.290">
    <property type="match status" value="1"/>
</dbReference>
<dbReference type="Gene3D" id="1.10.10.10">
    <property type="entry name" value="Winged helix-like DNA-binding domain superfamily/Winged helix DNA-binding domain"/>
    <property type="match status" value="1"/>
</dbReference>